<reference evidence="3 4" key="1">
    <citation type="submission" date="2019-01" db="EMBL/GenBank/DDBJ databases">
        <title>Genome sequencing of strain DFW100M-13.</title>
        <authorList>
            <person name="Heo J."/>
            <person name="Kim S.-J."/>
            <person name="Kim J.-S."/>
            <person name="Hong S.-B."/>
            <person name="Kwon S.-W."/>
        </authorList>
    </citation>
    <scope>NUCLEOTIDE SEQUENCE [LARGE SCALE GENOMIC DNA]</scope>
    <source>
        <strain evidence="3 4">DFW100M-13</strain>
    </source>
</reference>
<keyword evidence="4" id="KW-1185">Reference proteome</keyword>
<dbReference type="SUPFAM" id="SSF51735">
    <property type="entry name" value="NAD(P)-binding Rossmann-fold domains"/>
    <property type="match status" value="1"/>
</dbReference>
<name>A0A4P6ED69_9MICO</name>
<dbReference type="Proteomes" id="UP000293995">
    <property type="component" value="Chromosome"/>
</dbReference>
<dbReference type="PANTHER" id="PTHR43639:SF1">
    <property type="entry name" value="SHORT-CHAIN DEHYDROGENASE_REDUCTASE FAMILY PROTEIN"/>
    <property type="match status" value="1"/>
</dbReference>
<dbReference type="PRINTS" id="PR00081">
    <property type="entry name" value="GDHRDH"/>
</dbReference>
<protein>
    <submittedName>
        <fullName evidence="3">SDR family oxidoreductase</fullName>
    </submittedName>
</protein>
<proteinExistence type="inferred from homology"/>
<gene>
    <name evidence="3" type="ORF">ET475_09455</name>
</gene>
<evidence type="ECO:0000313" key="4">
    <source>
        <dbReference type="Proteomes" id="UP000293995"/>
    </source>
</evidence>
<dbReference type="Pfam" id="PF13561">
    <property type="entry name" value="adh_short_C2"/>
    <property type="match status" value="1"/>
</dbReference>
<accession>A0A4P6ED69</accession>
<evidence type="ECO:0000256" key="2">
    <source>
        <dbReference type="ARBA" id="ARBA00023002"/>
    </source>
</evidence>
<organism evidence="3 4">
    <name type="scientific">Microbacterium protaetiae</name>
    <dbReference type="NCBI Taxonomy" id="2509458"/>
    <lineage>
        <taxon>Bacteria</taxon>
        <taxon>Bacillati</taxon>
        <taxon>Actinomycetota</taxon>
        <taxon>Actinomycetes</taxon>
        <taxon>Micrococcales</taxon>
        <taxon>Microbacteriaceae</taxon>
        <taxon>Microbacterium</taxon>
    </lineage>
</organism>
<dbReference type="FunFam" id="3.40.50.720:FF:000084">
    <property type="entry name" value="Short-chain dehydrogenase reductase"/>
    <property type="match status" value="1"/>
</dbReference>
<keyword evidence="2" id="KW-0560">Oxidoreductase</keyword>
<dbReference type="GO" id="GO:0016491">
    <property type="term" value="F:oxidoreductase activity"/>
    <property type="evidence" value="ECO:0007669"/>
    <property type="project" value="UniProtKB-KW"/>
</dbReference>
<dbReference type="Gene3D" id="3.40.50.720">
    <property type="entry name" value="NAD(P)-binding Rossmann-like Domain"/>
    <property type="match status" value="1"/>
</dbReference>
<sequence>MGRALYRRIVLLTDAAAVRGARGRCPVTGRAEHRVALVTGAAGAVGTAIASRLIDDGWAVALVDAVDTRALAEELGHGVDAGSSPVRAIRADLASPEGLAGAVAEALTWRGRVDALINNAGLQLRSPLHELEPDAWDRVFAVNVRAPMLLAQALEPAWRAQGCGGSIVDIVSRDWVAGGPHAYTASKSGLVGLTRSLSISLGPLGVRVNAVAPSFMATPFTMRGRSDDEADEVVERFRRMSPLGRVATVDDVAGAVSFLVSDDASFITGEVLHVCGGTQLAAHP</sequence>
<dbReference type="PANTHER" id="PTHR43639">
    <property type="entry name" value="OXIDOREDUCTASE, SHORT-CHAIN DEHYDROGENASE/REDUCTASE FAMILY (AFU_ORTHOLOGUE AFUA_5G02870)"/>
    <property type="match status" value="1"/>
</dbReference>
<dbReference type="InterPro" id="IPR002347">
    <property type="entry name" value="SDR_fam"/>
</dbReference>
<comment type="similarity">
    <text evidence="1">Belongs to the short-chain dehydrogenases/reductases (SDR) family.</text>
</comment>
<evidence type="ECO:0000313" key="3">
    <source>
        <dbReference type="EMBL" id="QAY60192.1"/>
    </source>
</evidence>
<dbReference type="OrthoDB" id="272646at2"/>
<dbReference type="KEGG" id="mprt:ET475_09455"/>
<dbReference type="PRINTS" id="PR00080">
    <property type="entry name" value="SDRFAMILY"/>
</dbReference>
<evidence type="ECO:0000256" key="1">
    <source>
        <dbReference type="ARBA" id="ARBA00006484"/>
    </source>
</evidence>
<dbReference type="EMBL" id="CP035494">
    <property type="protein sequence ID" value="QAY60192.1"/>
    <property type="molecule type" value="Genomic_DNA"/>
</dbReference>
<dbReference type="AlphaFoldDB" id="A0A4P6ED69"/>
<dbReference type="InterPro" id="IPR036291">
    <property type="entry name" value="NAD(P)-bd_dom_sf"/>
</dbReference>